<reference evidence="4" key="1">
    <citation type="submission" date="2011-10" db="EMBL/GenBank/DDBJ databases">
        <title>Provirophages and transpovirons: unique mobilome of giant viruses.</title>
        <authorList>
            <person name="Desnues C."/>
            <person name="LaScola B."/>
            <person name="Yutin N."/>
            <person name="Fournous G."/>
            <person name="Koonin E."/>
            <person name="Raoult D."/>
        </authorList>
    </citation>
    <scope>NUCLEOTIDE SEQUENCE</scope>
    <source>
        <strain evidence="4">Mv13-c7</strain>
    </source>
</reference>
<dbReference type="Pfam" id="PF12299">
    <property type="entry name" value="DUF3627"/>
    <property type="match status" value="1"/>
</dbReference>
<keyword evidence="1" id="KW-0175">Coiled coil</keyword>
<evidence type="ECO:0000256" key="1">
    <source>
        <dbReference type="SAM" id="Coils"/>
    </source>
</evidence>
<dbReference type="Pfam" id="PF04383">
    <property type="entry name" value="KilA-N"/>
    <property type="match status" value="1"/>
</dbReference>
<feature type="coiled-coil region" evidence="1">
    <location>
        <begin position="242"/>
        <end position="308"/>
    </location>
</feature>
<feature type="compositionally biased region" description="Basic residues" evidence="2">
    <location>
        <begin position="1"/>
        <end position="16"/>
    </location>
</feature>
<gene>
    <name evidence="4" type="ORF">c7_L129</name>
</gene>
<dbReference type="PROSITE" id="PS51301">
    <property type="entry name" value="KILA_N"/>
    <property type="match status" value="1"/>
</dbReference>
<protein>
    <submittedName>
        <fullName evidence="4">Putative KilA-N domain-containing protein</fullName>
    </submittedName>
</protein>
<sequence>MKILKKMSNKKVRKSNQKPLKSSGSKNNKSIHRNETRKRNLSKKNVSKKIISETESSESEPEIEIKTYKRPNQKKLKKYVSDNDSDNESSSESESSSSDNDETEEIQERGERKQLYKMMDKNHMNNVVFQDINEQYAYGQYSEFVVIIDKYTGYINATKLCGLNNNGKGFKNWLPNKHSKELIKEVAKLAGIPADHVIDKVSKGLNEIRGSYAHPKLIPHIASWCSCEFALKVSDIINSFVFNEFKKESDEYKDKMNNVVKKKDDKIDKLSKKLDRQNHKIDELLNNNKELMEKNEKMDNRIKRLAKKNDDIYNINQDMLGKIDIISNDRVVKGKSGDDHMFVIVKNNDDPEEYGDDDELYEYSAFRLMKKSYKIRMSEHLERHPEMEIVLKINHSPNSMNLWNRIKTKLGKKKITYSGCNFNLENDYTENKLVRDIKKIHNERLDTDDI</sequence>
<dbReference type="SMART" id="SM01252">
    <property type="entry name" value="KilA-N"/>
    <property type="match status" value="1"/>
</dbReference>
<dbReference type="EMBL" id="JN885990">
    <property type="protein sequence ID" value="AEX61195.1"/>
    <property type="molecule type" value="Genomic_DNA"/>
</dbReference>
<dbReference type="InterPro" id="IPR017880">
    <property type="entry name" value="KilA_N"/>
</dbReference>
<feature type="compositionally biased region" description="Polar residues" evidence="2">
    <location>
        <begin position="17"/>
        <end position="28"/>
    </location>
</feature>
<evidence type="ECO:0000313" key="4">
    <source>
        <dbReference type="EMBL" id="AEX61195.1"/>
    </source>
</evidence>
<dbReference type="InterPro" id="IPR022549">
    <property type="entry name" value="DUF3627"/>
</dbReference>
<proteinExistence type="predicted"/>
<dbReference type="InterPro" id="IPR018004">
    <property type="entry name" value="KilA/APSES_HTH"/>
</dbReference>
<feature type="domain" description="KilA-N" evidence="3">
    <location>
        <begin position="135"/>
        <end position="240"/>
    </location>
</feature>
<feature type="region of interest" description="Disordered" evidence="2">
    <location>
        <begin position="1"/>
        <end position="110"/>
    </location>
</feature>
<feature type="compositionally biased region" description="Basic residues" evidence="2">
    <location>
        <begin position="68"/>
        <end position="78"/>
    </location>
</feature>
<name>H2E9X2_9VIRU</name>
<organism evidence="4">
    <name type="scientific">Megavirus courdo7</name>
    <dbReference type="NCBI Taxonomy" id="1128135"/>
    <lineage>
        <taxon>Viruses</taxon>
        <taxon>Varidnaviria</taxon>
        <taxon>Bamfordvirae</taxon>
        <taxon>Nucleocytoviricota</taxon>
        <taxon>Megaviricetes</taxon>
        <taxon>Imitervirales</taxon>
        <taxon>Mimiviridae</taxon>
        <taxon>Megamimivirinae</taxon>
        <taxon>Megavirus</taxon>
    </lineage>
</organism>
<evidence type="ECO:0000259" key="3">
    <source>
        <dbReference type="PROSITE" id="PS51301"/>
    </source>
</evidence>
<accession>H2E9X2</accession>
<evidence type="ECO:0000256" key="2">
    <source>
        <dbReference type="SAM" id="MobiDB-lite"/>
    </source>
</evidence>